<evidence type="ECO:0000313" key="2">
    <source>
        <dbReference type="EMBL" id="MBP1988461.1"/>
    </source>
</evidence>
<dbReference type="InterPro" id="IPR050312">
    <property type="entry name" value="IolE/XylAMocC-like"/>
</dbReference>
<accession>A0ABS4ILK8</accession>
<dbReference type="EMBL" id="JAGGLB010000001">
    <property type="protein sequence ID" value="MBP1988461.1"/>
    <property type="molecule type" value="Genomic_DNA"/>
</dbReference>
<dbReference type="SUPFAM" id="SSF51658">
    <property type="entry name" value="Xylose isomerase-like"/>
    <property type="match status" value="1"/>
</dbReference>
<dbReference type="RefSeq" id="WP_209968377.1">
    <property type="nucleotide sequence ID" value="NZ_JAGGLB010000001.1"/>
</dbReference>
<name>A0ABS4ILK8_9BACL</name>
<organism evidence="2 3">
    <name type="scientific">Paenibacillus eucommiae</name>
    <dbReference type="NCBI Taxonomy" id="1355755"/>
    <lineage>
        <taxon>Bacteria</taxon>
        <taxon>Bacillati</taxon>
        <taxon>Bacillota</taxon>
        <taxon>Bacilli</taxon>
        <taxon>Bacillales</taxon>
        <taxon>Paenibacillaceae</taxon>
        <taxon>Paenibacillus</taxon>
    </lineage>
</organism>
<proteinExistence type="predicted"/>
<comment type="caution">
    <text evidence="2">The sequence shown here is derived from an EMBL/GenBank/DDBJ whole genome shotgun (WGS) entry which is preliminary data.</text>
</comment>
<keyword evidence="3" id="KW-1185">Reference proteome</keyword>
<dbReference type="InterPro" id="IPR013022">
    <property type="entry name" value="Xyl_isomerase-like_TIM-brl"/>
</dbReference>
<protein>
    <submittedName>
        <fullName evidence="2">Sugar phosphate isomerase/epimerase</fullName>
    </submittedName>
</protein>
<gene>
    <name evidence="2" type="ORF">J2Z66_000056</name>
</gene>
<evidence type="ECO:0000259" key="1">
    <source>
        <dbReference type="Pfam" id="PF01261"/>
    </source>
</evidence>
<dbReference type="Pfam" id="PF01261">
    <property type="entry name" value="AP_endonuc_2"/>
    <property type="match status" value="1"/>
</dbReference>
<evidence type="ECO:0000313" key="3">
    <source>
        <dbReference type="Proteomes" id="UP001519287"/>
    </source>
</evidence>
<dbReference type="Gene3D" id="3.20.20.150">
    <property type="entry name" value="Divalent-metal-dependent TIM barrel enzymes"/>
    <property type="match status" value="1"/>
</dbReference>
<dbReference type="PANTHER" id="PTHR12110:SF41">
    <property type="entry name" value="INOSOSE DEHYDRATASE"/>
    <property type="match status" value="1"/>
</dbReference>
<keyword evidence="2" id="KW-0413">Isomerase</keyword>
<feature type="domain" description="Xylose isomerase-like TIM barrel" evidence="1">
    <location>
        <begin position="19"/>
        <end position="230"/>
    </location>
</feature>
<dbReference type="InterPro" id="IPR036237">
    <property type="entry name" value="Xyl_isomerase-like_sf"/>
</dbReference>
<dbReference type="PANTHER" id="PTHR12110">
    <property type="entry name" value="HYDROXYPYRUVATE ISOMERASE"/>
    <property type="match status" value="1"/>
</dbReference>
<sequence>MKSGLLSVTFREMSPEQVIQLVSQAGLQGIEWGGDLHVPHGDFKKAAQVGELTREAGIEVASYGSYYHLGLSSPKVAFEDVLGSARALKAPTIRVWAGDRGSDAASPEWRREIAADAIRIGDLAQEHGITIDFEYHGGTLTDCTESTLSLLEEIHHHPNVRCNWQAPVPANVEAAIPSLKAILPWLANVHVYHWIADERRPLSEGKNDWLQYMPLIQQTGRMHYTMLEFVKGDDPGQFFEDAGTLKDILNLANA</sequence>
<dbReference type="Proteomes" id="UP001519287">
    <property type="component" value="Unassembled WGS sequence"/>
</dbReference>
<dbReference type="GO" id="GO:0016853">
    <property type="term" value="F:isomerase activity"/>
    <property type="evidence" value="ECO:0007669"/>
    <property type="project" value="UniProtKB-KW"/>
</dbReference>
<reference evidence="2 3" key="1">
    <citation type="submission" date="2021-03" db="EMBL/GenBank/DDBJ databases">
        <title>Genomic Encyclopedia of Type Strains, Phase IV (KMG-IV): sequencing the most valuable type-strain genomes for metagenomic binning, comparative biology and taxonomic classification.</title>
        <authorList>
            <person name="Goeker M."/>
        </authorList>
    </citation>
    <scope>NUCLEOTIDE SEQUENCE [LARGE SCALE GENOMIC DNA]</scope>
    <source>
        <strain evidence="2 3">DSM 26048</strain>
    </source>
</reference>